<evidence type="ECO:0000313" key="1">
    <source>
        <dbReference type="EMBL" id="RHY11777.1"/>
    </source>
</evidence>
<dbReference type="EMBL" id="QUTC01005600">
    <property type="protein sequence ID" value="RHY57053.1"/>
    <property type="molecule type" value="Genomic_DNA"/>
</dbReference>
<sequence length="189" mass="21182">MRTCLKGTILGKIGRLSTTFESAQTMKFKYFDQPNDDAMVFYSHVVRTFRISNGSSTEDGELGSDTVGVQPNDCEFLDDDDDRGILQFHINLDNNMNNQVALQALPEGTFSVTSNLGKRILIDIVRCNDADALPHPAKKLKVAEPELDEWDSPRDVSEVDVFYPLPHRVGDTTAVCMDDDARLLEYFLS</sequence>
<dbReference type="EMBL" id="QUSZ01004979">
    <property type="protein sequence ID" value="RHY11777.1"/>
    <property type="molecule type" value="Genomic_DNA"/>
</dbReference>
<reference evidence="3 4" key="1">
    <citation type="submission" date="2018-08" db="EMBL/GenBank/DDBJ databases">
        <title>Aphanomyces genome sequencing and annotation.</title>
        <authorList>
            <person name="Minardi D."/>
            <person name="Oidtmann B."/>
            <person name="Van Der Giezen M."/>
            <person name="Studholme D.J."/>
        </authorList>
    </citation>
    <scope>NUCLEOTIDE SEQUENCE [LARGE SCALE GENOMIC DNA]</scope>
    <source>
        <strain evidence="1 3">Kv</strain>
        <strain evidence="2 4">SA</strain>
    </source>
</reference>
<evidence type="ECO:0000313" key="3">
    <source>
        <dbReference type="Proteomes" id="UP000265427"/>
    </source>
</evidence>
<proteinExistence type="predicted"/>
<accession>A0A397D1F7</accession>
<protein>
    <submittedName>
        <fullName evidence="2">Uncharacterized protein</fullName>
    </submittedName>
</protein>
<evidence type="ECO:0000313" key="4">
    <source>
        <dbReference type="Proteomes" id="UP000265716"/>
    </source>
</evidence>
<dbReference type="Proteomes" id="UP000265427">
    <property type="component" value="Unassembled WGS sequence"/>
</dbReference>
<gene>
    <name evidence="1" type="ORF">DYB36_001948</name>
    <name evidence="2" type="ORF">DYB38_000555</name>
</gene>
<evidence type="ECO:0000313" key="2">
    <source>
        <dbReference type="EMBL" id="RHY57053.1"/>
    </source>
</evidence>
<comment type="caution">
    <text evidence="2">The sequence shown here is derived from an EMBL/GenBank/DDBJ whole genome shotgun (WGS) entry which is preliminary data.</text>
</comment>
<dbReference type="AlphaFoldDB" id="A0A397D1F7"/>
<organism evidence="2 4">
    <name type="scientific">Aphanomyces astaci</name>
    <name type="common">Crayfish plague agent</name>
    <dbReference type="NCBI Taxonomy" id="112090"/>
    <lineage>
        <taxon>Eukaryota</taxon>
        <taxon>Sar</taxon>
        <taxon>Stramenopiles</taxon>
        <taxon>Oomycota</taxon>
        <taxon>Saprolegniomycetes</taxon>
        <taxon>Saprolegniales</taxon>
        <taxon>Verrucalvaceae</taxon>
        <taxon>Aphanomyces</taxon>
    </lineage>
</organism>
<dbReference type="Proteomes" id="UP000265716">
    <property type="component" value="Unassembled WGS sequence"/>
</dbReference>
<name>A0A397D1F7_APHAT</name>